<dbReference type="PANTHER" id="PTHR30514">
    <property type="entry name" value="GLUCOKINASE"/>
    <property type="match status" value="1"/>
</dbReference>
<dbReference type="AlphaFoldDB" id="A0AAU9DHH6"/>
<dbReference type="KEGG" id="xap:XA3_01920"/>
<dbReference type="GO" id="GO:0097367">
    <property type="term" value="F:carbohydrate derivative binding"/>
    <property type="evidence" value="ECO:0007669"/>
    <property type="project" value="InterPro"/>
</dbReference>
<dbReference type="InterPro" id="IPR009057">
    <property type="entry name" value="Homeodomain-like_sf"/>
</dbReference>
<dbReference type="SUPFAM" id="SSF46689">
    <property type="entry name" value="Homeodomain-like"/>
    <property type="match status" value="1"/>
</dbReference>
<reference evidence="6 7" key="1">
    <citation type="journal article" date="2023" name="Microbiol. Spectr.">
        <title>Symbiosis of Carpenter Bees with Uncharacterized Lactic Acid Bacteria Showing NAD Auxotrophy.</title>
        <authorList>
            <person name="Kawasaki S."/>
            <person name="Ozawa K."/>
            <person name="Mori T."/>
            <person name="Yamamoto A."/>
            <person name="Ito M."/>
            <person name="Ohkuma M."/>
            <person name="Sakamoto M."/>
            <person name="Matsutani M."/>
        </authorList>
    </citation>
    <scope>NUCLEOTIDE SEQUENCE [LARGE SCALE GENOMIC DNA]</scope>
    <source>
        <strain evidence="6 7">XA3</strain>
    </source>
</reference>
<dbReference type="PROSITE" id="PS51071">
    <property type="entry name" value="HTH_RPIR"/>
    <property type="match status" value="1"/>
</dbReference>
<dbReference type="RefSeq" id="WP_317635695.1">
    <property type="nucleotide sequence ID" value="NZ_AP026802.1"/>
</dbReference>
<dbReference type="Pfam" id="PF01418">
    <property type="entry name" value="HTH_6"/>
    <property type="match status" value="1"/>
</dbReference>
<evidence type="ECO:0000259" key="5">
    <source>
        <dbReference type="PROSITE" id="PS51464"/>
    </source>
</evidence>
<dbReference type="Gene3D" id="3.40.50.10490">
    <property type="entry name" value="Glucose-6-phosphate isomerase like protein, domain 1"/>
    <property type="match status" value="1"/>
</dbReference>
<gene>
    <name evidence="6" type="ORF">XA3_01920</name>
</gene>
<dbReference type="Proteomes" id="UP001321861">
    <property type="component" value="Chromosome"/>
</dbReference>
<protein>
    <submittedName>
        <fullName evidence="6">RpiR family transcriptional regulator</fullName>
    </submittedName>
</protein>
<evidence type="ECO:0000256" key="1">
    <source>
        <dbReference type="ARBA" id="ARBA00023015"/>
    </source>
</evidence>
<feature type="domain" description="HTH rpiR-type" evidence="4">
    <location>
        <begin position="1"/>
        <end position="77"/>
    </location>
</feature>
<dbReference type="PANTHER" id="PTHR30514:SF1">
    <property type="entry name" value="HTH-TYPE TRANSCRIPTIONAL REGULATOR HEXR-RELATED"/>
    <property type="match status" value="1"/>
</dbReference>
<accession>A0AAU9DHH6</accession>
<dbReference type="InterPro" id="IPR001347">
    <property type="entry name" value="SIS_dom"/>
</dbReference>
<dbReference type="GO" id="GO:0003700">
    <property type="term" value="F:DNA-binding transcription factor activity"/>
    <property type="evidence" value="ECO:0007669"/>
    <property type="project" value="InterPro"/>
</dbReference>
<organism evidence="6 7">
    <name type="scientific">Xylocopilactobacillus apicola</name>
    <dbReference type="NCBI Taxonomy" id="2932184"/>
    <lineage>
        <taxon>Bacteria</taxon>
        <taxon>Bacillati</taxon>
        <taxon>Bacillota</taxon>
        <taxon>Bacilli</taxon>
        <taxon>Lactobacillales</taxon>
        <taxon>Lactobacillaceae</taxon>
        <taxon>Xylocopilactobacillus</taxon>
    </lineage>
</organism>
<dbReference type="CDD" id="cd05013">
    <property type="entry name" value="SIS_RpiR"/>
    <property type="match status" value="1"/>
</dbReference>
<dbReference type="GO" id="GO:0003677">
    <property type="term" value="F:DNA binding"/>
    <property type="evidence" value="ECO:0007669"/>
    <property type="project" value="UniProtKB-KW"/>
</dbReference>
<dbReference type="SUPFAM" id="SSF53697">
    <property type="entry name" value="SIS domain"/>
    <property type="match status" value="1"/>
</dbReference>
<dbReference type="InterPro" id="IPR036388">
    <property type="entry name" value="WH-like_DNA-bd_sf"/>
</dbReference>
<keyword evidence="3" id="KW-0804">Transcription</keyword>
<dbReference type="InterPro" id="IPR035472">
    <property type="entry name" value="RpiR-like_SIS"/>
</dbReference>
<dbReference type="InterPro" id="IPR000281">
    <property type="entry name" value="HTH_RpiR"/>
</dbReference>
<keyword evidence="2" id="KW-0238">DNA-binding</keyword>
<evidence type="ECO:0000256" key="2">
    <source>
        <dbReference type="ARBA" id="ARBA00023125"/>
    </source>
</evidence>
<dbReference type="Pfam" id="PF01380">
    <property type="entry name" value="SIS"/>
    <property type="match status" value="1"/>
</dbReference>
<sequence length="251" mass="29028">MSFEQRIIATKNKLNYNEKQVVEYMYKNKALLTGLKIQDLAINVHLSKSFISKLIKKLGYSSFAEFKVKIKAESTQYNKLPNSDLIEAQKKDLQETERLLQQVNFSAIFKVLDYADFIYCYGTGHSNQNCIKELSRNLMSIGNKRVVYLSGKSELESIIPLITDRNCLIVSSHSGESQELIDILEMFKLKQSRIISITAFSNNTLVRLADYNLFYFSTLIKNPIHNNKIYSFLPLNLCIDTLIRKYLEHLN</sequence>
<keyword evidence="7" id="KW-1185">Reference proteome</keyword>
<evidence type="ECO:0000313" key="6">
    <source>
        <dbReference type="EMBL" id="BDR57751.1"/>
    </source>
</evidence>
<dbReference type="InterPro" id="IPR046348">
    <property type="entry name" value="SIS_dom_sf"/>
</dbReference>
<dbReference type="GO" id="GO:1901135">
    <property type="term" value="P:carbohydrate derivative metabolic process"/>
    <property type="evidence" value="ECO:0007669"/>
    <property type="project" value="InterPro"/>
</dbReference>
<name>A0AAU9DHH6_9LACO</name>
<evidence type="ECO:0000259" key="4">
    <source>
        <dbReference type="PROSITE" id="PS51071"/>
    </source>
</evidence>
<feature type="domain" description="SIS" evidence="5">
    <location>
        <begin position="108"/>
        <end position="251"/>
    </location>
</feature>
<dbReference type="InterPro" id="IPR047640">
    <property type="entry name" value="RpiR-like"/>
</dbReference>
<keyword evidence="1" id="KW-0805">Transcription regulation</keyword>
<dbReference type="Gene3D" id="1.10.10.10">
    <property type="entry name" value="Winged helix-like DNA-binding domain superfamily/Winged helix DNA-binding domain"/>
    <property type="match status" value="1"/>
</dbReference>
<dbReference type="PROSITE" id="PS51464">
    <property type="entry name" value="SIS"/>
    <property type="match status" value="1"/>
</dbReference>
<evidence type="ECO:0000256" key="3">
    <source>
        <dbReference type="ARBA" id="ARBA00023163"/>
    </source>
</evidence>
<evidence type="ECO:0000313" key="7">
    <source>
        <dbReference type="Proteomes" id="UP001321861"/>
    </source>
</evidence>
<proteinExistence type="predicted"/>
<dbReference type="EMBL" id="AP026802">
    <property type="protein sequence ID" value="BDR57751.1"/>
    <property type="molecule type" value="Genomic_DNA"/>
</dbReference>